<keyword evidence="2" id="KW-1185">Reference proteome</keyword>
<reference evidence="1 2" key="1">
    <citation type="submission" date="2016-10" db="EMBL/GenBank/DDBJ databases">
        <authorList>
            <person name="de Groot N.N."/>
        </authorList>
    </citation>
    <scope>NUCLEOTIDE SEQUENCE [LARGE SCALE GENOMIC DNA]</scope>
    <source>
        <strain evidence="1 2">CGMCC 1.11147</strain>
    </source>
</reference>
<dbReference type="RefSeq" id="WP_091022936.1">
    <property type="nucleotide sequence ID" value="NZ_BKAE01000001.1"/>
</dbReference>
<dbReference type="Pfam" id="PF06999">
    <property type="entry name" value="Suc_Fer-like"/>
    <property type="match status" value="1"/>
</dbReference>
<dbReference type="Proteomes" id="UP000199004">
    <property type="component" value="Unassembled WGS sequence"/>
</dbReference>
<dbReference type="CDD" id="cd03062">
    <property type="entry name" value="TRX_Fd_Sucrase"/>
    <property type="match status" value="1"/>
</dbReference>
<sequence>MTSRDPAFRCAGASALRDDPLAGTASTVRAFLLVEHTGSWGSSALRDARLPDGLGPALVRLAAAAKVRPLLVRRPDRRRHQDGLRVFAAWAHPARPWLESTVLADPHTLLDLDLAALGAGRSPGLTPYDGTLLCVCTHGRHDACCAERGRPVAAALARAYPEETWEVSHIGGDRFAGNALVLPDGLYYGRLDAVSALGVARGHAAGELDLDHLRGRSGFAMPVQAAELALRRQLAETRNDAVRLVSRAVDGDVTVVVFAVAAAEWEVTVHTTLGDDLVQLTCQAIRDNPVPHHEVTGIRRR</sequence>
<accession>A0A1G9XH77</accession>
<protein>
    <recommendedName>
        <fullName evidence="3">Sucrase/ferredoxin-like</fullName>
    </recommendedName>
</protein>
<organism evidence="1 2">
    <name type="scientific">Nocardioides szechwanensis</name>
    <dbReference type="NCBI Taxonomy" id="1005944"/>
    <lineage>
        <taxon>Bacteria</taxon>
        <taxon>Bacillati</taxon>
        <taxon>Actinomycetota</taxon>
        <taxon>Actinomycetes</taxon>
        <taxon>Propionibacteriales</taxon>
        <taxon>Nocardioidaceae</taxon>
        <taxon>Nocardioides</taxon>
    </lineage>
</organism>
<evidence type="ECO:0000313" key="2">
    <source>
        <dbReference type="Proteomes" id="UP000199004"/>
    </source>
</evidence>
<dbReference type="AlphaFoldDB" id="A0A1G9XH77"/>
<evidence type="ECO:0008006" key="3">
    <source>
        <dbReference type="Google" id="ProtNLM"/>
    </source>
</evidence>
<dbReference type="STRING" id="1005944.SAMN05192576_1359"/>
<proteinExistence type="predicted"/>
<dbReference type="EMBL" id="FNIC01000001">
    <property type="protein sequence ID" value="SDM95653.1"/>
    <property type="molecule type" value="Genomic_DNA"/>
</dbReference>
<dbReference type="SUPFAM" id="SSF52833">
    <property type="entry name" value="Thioredoxin-like"/>
    <property type="match status" value="1"/>
</dbReference>
<evidence type="ECO:0000313" key="1">
    <source>
        <dbReference type="EMBL" id="SDM95653.1"/>
    </source>
</evidence>
<name>A0A1G9XH77_9ACTN</name>
<dbReference type="OrthoDB" id="3399139at2"/>
<dbReference type="InterPro" id="IPR009737">
    <property type="entry name" value="Aim32/Apd1-like"/>
</dbReference>
<dbReference type="InterPro" id="IPR036249">
    <property type="entry name" value="Thioredoxin-like_sf"/>
</dbReference>
<gene>
    <name evidence="1" type="ORF">SAMN05192576_1359</name>
</gene>